<accession>A0A437R327</accession>
<dbReference type="AlphaFoldDB" id="A0A437R327"/>
<sequence length="74" mass="8176">MPIQSKYSNQQIETLVNILLETLRQQNATTELSLMCLGNTISHIIKTNVPAAQQAEVTKHFSQALQDAVSSKAH</sequence>
<dbReference type="InterPro" id="IPR009857">
    <property type="entry name" value="UPF0352"/>
</dbReference>
<dbReference type="EMBL" id="SACS01000002">
    <property type="protein sequence ID" value="RVU41174.1"/>
    <property type="molecule type" value="Genomic_DNA"/>
</dbReference>
<dbReference type="Proteomes" id="UP000283077">
    <property type="component" value="Unassembled WGS sequence"/>
</dbReference>
<comment type="caution">
    <text evidence="1">The sequence shown here is derived from an EMBL/GenBank/DDBJ whole genome shotgun (WGS) entry which is preliminary data.</text>
</comment>
<evidence type="ECO:0000313" key="2">
    <source>
        <dbReference type="Proteomes" id="UP000283077"/>
    </source>
</evidence>
<dbReference type="OrthoDB" id="5771474at2"/>
<evidence type="ECO:0000313" key="1">
    <source>
        <dbReference type="EMBL" id="RVU41174.1"/>
    </source>
</evidence>
<dbReference type="SUPFAM" id="SSF158651">
    <property type="entry name" value="YejL-like"/>
    <property type="match status" value="1"/>
</dbReference>
<name>A0A437R327_9GAMM</name>
<dbReference type="Pfam" id="PF07208">
    <property type="entry name" value="DUF1414"/>
    <property type="match status" value="1"/>
</dbReference>
<dbReference type="RefSeq" id="WP_127697559.1">
    <property type="nucleotide sequence ID" value="NZ_SACS01000002.1"/>
</dbReference>
<protein>
    <submittedName>
        <fullName evidence="1">DUF1414 domain-containing protein</fullName>
    </submittedName>
</protein>
<dbReference type="InterPro" id="IPR023202">
    <property type="entry name" value="YejL_sf"/>
</dbReference>
<organism evidence="1 2">
    <name type="scientific">Rheinheimera riviphila</name>
    <dbReference type="NCBI Taxonomy" id="1834037"/>
    <lineage>
        <taxon>Bacteria</taxon>
        <taxon>Pseudomonadati</taxon>
        <taxon>Pseudomonadota</taxon>
        <taxon>Gammaproteobacteria</taxon>
        <taxon>Chromatiales</taxon>
        <taxon>Chromatiaceae</taxon>
        <taxon>Rheinheimera</taxon>
    </lineage>
</organism>
<gene>
    <name evidence="1" type="ORF">EOE67_02940</name>
</gene>
<proteinExistence type="predicted"/>
<dbReference type="Gene3D" id="1.10.3390.10">
    <property type="entry name" value="YejL-like"/>
    <property type="match status" value="1"/>
</dbReference>
<reference evidence="1 2" key="1">
    <citation type="submission" date="2019-01" db="EMBL/GenBank/DDBJ databases">
        <authorList>
            <person name="Chen W.-M."/>
        </authorList>
    </citation>
    <scope>NUCLEOTIDE SEQUENCE [LARGE SCALE GENOMIC DNA]</scope>
    <source>
        <strain evidence="1 2">KYPC3</strain>
    </source>
</reference>
<keyword evidence="2" id="KW-1185">Reference proteome</keyword>